<accession>A0ABN2SY61</accession>
<evidence type="ECO:0000259" key="1">
    <source>
        <dbReference type="Pfam" id="PF02558"/>
    </source>
</evidence>
<feature type="domain" description="Ketopantoate reductase N-terminal" evidence="1">
    <location>
        <begin position="20"/>
        <end position="177"/>
    </location>
</feature>
<evidence type="ECO:0000313" key="4">
    <source>
        <dbReference type="Proteomes" id="UP001499854"/>
    </source>
</evidence>
<name>A0ABN2SY61_9ACTN</name>
<dbReference type="Pfam" id="PF08546">
    <property type="entry name" value="ApbA_C"/>
    <property type="match status" value="1"/>
</dbReference>
<dbReference type="InterPro" id="IPR008927">
    <property type="entry name" value="6-PGluconate_DH-like_C_sf"/>
</dbReference>
<dbReference type="Proteomes" id="UP001499854">
    <property type="component" value="Unassembled WGS sequence"/>
</dbReference>
<organism evidence="3 4">
    <name type="scientific">Catenulispora subtropica</name>
    <dbReference type="NCBI Taxonomy" id="450798"/>
    <lineage>
        <taxon>Bacteria</taxon>
        <taxon>Bacillati</taxon>
        <taxon>Actinomycetota</taxon>
        <taxon>Actinomycetes</taxon>
        <taxon>Catenulisporales</taxon>
        <taxon>Catenulisporaceae</taxon>
        <taxon>Catenulispora</taxon>
    </lineage>
</organism>
<comment type="caution">
    <text evidence="3">The sequence shown here is derived from an EMBL/GenBank/DDBJ whole genome shotgun (WGS) entry which is preliminary data.</text>
</comment>
<proteinExistence type="predicted"/>
<dbReference type="PANTHER" id="PTHR21708:SF26">
    <property type="entry name" value="2-DEHYDROPANTOATE 2-REDUCTASE"/>
    <property type="match status" value="1"/>
</dbReference>
<dbReference type="InterPro" id="IPR013328">
    <property type="entry name" value="6PGD_dom2"/>
</dbReference>
<dbReference type="InterPro" id="IPR013752">
    <property type="entry name" value="KPA_reductase"/>
</dbReference>
<dbReference type="SUPFAM" id="SSF51735">
    <property type="entry name" value="NAD(P)-binding Rossmann-fold domains"/>
    <property type="match status" value="1"/>
</dbReference>
<dbReference type="InterPro" id="IPR036188">
    <property type="entry name" value="FAD/NAD-bd_sf"/>
</dbReference>
<dbReference type="Gene3D" id="3.40.50.720">
    <property type="entry name" value="NAD(P)-binding Rossmann-like Domain"/>
    <property type="match status" value="1"/>
</dbReference>
<gene>
    <name evidence="3" type="ORF">GCM10009838_68710</name>
</gene>
<dbReference type="EMBL" id="BAAAQM010000052">
    <property type="protein sequence ID" value="GAA1994635.1"/>
    <property type="molecule type" value="Genomic_DNA"/>
</dbReference>
<feature type="domain" description="Ketopantoate reductase C-terminal" evidence="2">
    <location>
        <begin position="204"/>
        <end position="326"/>
    </location>
</feature>
<evidence type="ECO:0000259" key="2">
    <source>
        <dbReference type="Pfam" id="PF08546"/>
    </source>
</evidence>
<dbReference type="Pfam" id="PF02558">
    <property type="entry name" value="ApbA"/>
    <property type="match status" value="1"/>
</dbReference>
<sequence>MDGCPSHSGHARYSPKMRYIIIGAGAVGGSIGGRLAEAGHDVVLVARGAHLTALREHGLRLLTPDGDLQLPIPAVAGPEELGELRPDDVLILCVKSQDTAAVLQQWAGLPVAGGAGTAAELIPVVCAQNGVENERVALRLFENVYGLCVWLPSLHLEPGVVAAHCAPQSGILTVGRYPDGIDDRIKQIGHDLAESRFDAPVVDDVMRWKYGKLLNNLGNAFEAVADLSADEELAERLVDTAQDEGRRALNAAGIPFVGPGERRAVQADRMDFAEIPGTPRGGGSSWQSLARGAGSIETDYLSGEIVLVGRTHGVPTPVNALMQRLSAQFAAEGRAPGSMGLGELAELVARVQKTEG</sequence>
<keyword evidence="4" id="KW-1185">Reference proteome</keyword>
<dbReference type="SUPFAM" id="SSF48179">
    <property type="entry name" value="6-phosphogluconate dehydrogenase C-terminal domain-like"/>
    <property type="match status" value="1"/>
</dbReference>
<dbReference type="InterPro" id="IPR036291">
    <property type="entry name" value="NAD(P)-bd_dom_sf"/>
</dbReference>
<dbReference type="PANTHER" id="PTHR21708">
    <property type="entry name" value="PROBABLE 2-DEHYDROPANTOATE 2-REDUCTASE"/>
    <property type="match status" value="1"/>
</dbReference>
<dbReference type="InterPro" id="IPR051402">
    <property type="entry name" value="KPR-Related"/>
</dbReference>
<dbReference type="InterPro" id="IPR013332">
    <property type="entry name" value="KPR_N"/>
</dbReference>
<protein>
    <submittedName>
        <fullName evidence="3">2-dehydropantoate 2-reductase N-terminal domain-containing protein</fullName>
    </submittedName>
</protein>
<dbReference type="Gene3D" id="1.10.1040.10">
    <property type="entry name" value="N-(1-d-carboxylethyl)-l-norvaline Dehydrogenase, domain 2"/>
    <property type="match status" value="1"/>
</dbReference>
<evidence type="ECO:0000313" key="3">
    <source>
        <dbReference type="EMBL" id="GAA1994635.1"/>
    </source>
</evidence>
<reference evidence="3 4" key="1">
    <citation type="journal article" date="2019" name="Int. J. Syst. Evol. Microbiol.">
        <title>The Global Catalogue of Microorganisms (GCM) 10K type strain sequencing project: providing services to taxonomists for standard genome sequencing and annotation.</title>
        <authorList>
            <consortium name="The Broad Institute Genomics Platform"/>
            <consortium name="The Broad Institute Genome Sequencing Center for Infectious Disease"/>
            <person name="Wu L."/>
            <person name="Ma J."/>
        </authorList>
    </citation>
    <scope>NUCLEOTIDE SEQUENCE [LARGE SCALE GENOMIC DNA]</scope>
    <source>
        <strain evidence="3 4">JCM 16013</strain>
    </source>
</reference>
<dbReference type="SUPFAM" id="SSF51905">
    <property type="entry name" value="FAD/NAD(P)-binding domain"/>
    <property type="match status" value="1"/>
</dbReference>